<dbReference type="Gene3D" id="1.10.3680.10">
    <property type="entry name" value="TerB-like"/>
    <property type="match status" value="1"/>
</dbReference>
<dbReference type="CDD" id="cd07178">
    <property type="entry name" value="terB_like_YebE"/>
    <property type="match status" value="1"/>
</dbReference>
<reference evidence="2 3" key="1">
    <citation type="submission" date="2019-09" db="EMBL/GenBank/DDBJ databases">
        <title>YIM 132180 draft genome.</title>
        <authorList>
            <person name="Zhang K."/>
        </authorList>
    </citation>
    <scope>NUCLEOTIDE SEQUENCE [LARGE SCALE GENOMIC DNA]</scope>
    <source>
        <strain evidence="2 3">YIM 132180</strain>
    </source>
</reference>
<evidence type="ECO:0000256" key="1">
    <source>
        <dbReference type="SAM" id="MobiDB-lite"/>
    </source>
</evidence>
<evidence type="ECO:0000313" key="2">
    <source>
        <dbReference type="EMBL" id="KAB0681201.1"/>
    </source>
</evidence>
<comment type="caution">
    <text evidence="2">The sequence shown here is derived from an EMBL/GenBank/DDBJ whole genome shotgun (WGS) entry which is preliminary data.</text>
</comment>
<dbReference type="Pfam" id="PF04391">
    <property type="entry name" value="DUF533"/>
    <property type="match status" value="1"/>
</dbReference>
<gene>
    <name evidence="2" type="ORF">F6X38_04685</name>
</gene>
<dbReference type="AlphaFoldDB" id="A0A7V7TXP2"/>
<feature type="region of interest" description="Disordered" evidence="1">
    <location>
        <begin position="13"/>
        <end position="36"/>
    </location>
</feature>
<dbReference type="EMBL" id="VZDO01000003">
    <property type="protein sequence ID" value="KAB0681201.1"/>
    <property type="molecule type" value="Genomic_DNA"/>
</dbReference>
<proteinExistence type="predicted"/>
<keyword evidence="3" id="KW-1185">Reference proteome</keyword>
<name>A0A7V7TXP2_9HYPH</name>
<accession>A0A7V7TXP2</accession>
<dbReference type="RefSeq" id="WP_150968397.1">
    <property type="nucleotide sequence ID" value="NZ_VZDO01000003.1"/>
</dbReference>
<dbReference type="InterPro" id="IPR007486">
    <property type="entry name" value="YebE"/>
</dbReference>
<dbReference type="SUPFAM" id="SSF158682">
    <property type="entry name" value="TerB-like"/>
    <property type="match status" value="1"/>
</dbReference>
<organism evidence="2 3">
    <name type="scientific">Plantimonas leprariae</name>
    <dbReference type="NCBI Taxonomy" id="2615207"/>
    <lineage>
        <taxon>Bacteria</taxon>
        <taxon>Pseudomonadati</taxon>
        <taxon>Pseudomonadota</taxon>
        <taxon>Alphaproteobacteria</taxon>
        <taxon>Hyphomicrobiales</taxon>
        <taxon>Aurantimonadaceae</taxon>
        <taxon>Plantimonas</taxon>
    </lineage>
</organism>
<dbReference type="Proteomes" id="UP000432089">
    <property type="component" value="Unassembled WGS sequence"/>
</dbReference>
<sequence>MIDVQKLLGQFLGQQGQTDRPGGASPYPPQARGGSGIEAQLGKLMGGPAGAAVSGALASGLARQLFKGKGLGKMGGSAVKLGGAALVAGLAYKAWQSYQANGQGGARLPSGGQGSHELPSPVGTPFLPEGHEDHRARLMLSAMIAAAKADGTIDAAEQEAIFGRLDEAGLDAEEKGFLMDEMRRPLSIDELAAKVGGPEEAAEVYTASVLAIDPDHPAERAYLEALARRLGIDPALVAEIRRTTDAATA</sequence>
<dbReference type="InterPro" id="IPR029024">
    <property type="entry name" value="TerB-like"/>
</dbReference>
<evidence type="ECO:0000313" key="3">
    <source>
        <dbReference type="Proteomes" id="UP000432089"/>
    </source>
</evidence>
<protein>
    <submittedName>
        <fullName evidence="2">Tellurite resistance TerB family protein</fullName>
    </submittedName>
</protein>